<sequence>MENDLSNCFSKLSVNNKNCVICYNNYVVNFDYSNCDVLCIMCSNNYNQFMLEENNDYVDIL</sequence>
<accession>A0A6C0JNK1</accession>
<dbReference type="AlphaFoldDB" id="A0A6C0JNK1"/>
<protein>
    <submittedName>
        <fullName evidence="1">Uncharacterized protein</fullName>
    </submittedName>
</protein>
<proteinExistence type="predicted"/>
<dbReference type="EMBL" id="MN740684">
    <property type="protein sequence ID" value="QHU07159.1"/>
    <property type="molecule type" value="Genomic_DNA"/>
</dbReference>
<organism evidence="1">
    <name type="scientific">viral metagenome</name>
    <dbReference type="NCBI Taxonomy" id="1070528"/>
    <lineage>
        <taxon>unclassified sequences</taxon>
        <taxon>metagenomes</taxon>
        <taxon>organismal metagenomes</taxon>
    </lineage>
</organism>
<name>A0A6C0JNK1_9ZZZZ</name>
<evidence type="ECO:0000313" key="1">
    <source>
        <dbReference type="EMBL" id="QHU07159.1"/>
    </source>
</evidence>
<reference evidence="1" key="1">
    <citation type="journal article" date="2020" name="Nature">
        <title>Giant virus diversity and host interactions through global metagenomics.</title>
        <authorList>
            <person name="Schulz F."/>
            <person name="Roux S."/>
            <person name="Paez-Espino D."/>
            <person name="Jungbluth S."/>
            <person name="Walsh D.A."/>
            <person name="Denef V.J."/>
            <person name="McMahon K.D."/>
            <person name="Konstantinidis K.T."/>
            <person name="Eloe-Fadrosh E.A."/>
            <person name="Kyrpides N.C."/>
            <person name="Woyke T."/>
        </authorList>
    </citation>
    <scope>NUCLEOTIDE SEQUENCE</scope>
    <source>
        <strain evidence="1">GVMAG-S-1040241-154</strain>
    </source>
</reference>